<dbReference type="Proteomes" id="UP001500016">
    <property type="component" value="Unassembled WGS sequence"/>
</dbReference>
<feature type="chain" id="PRO_5046570607" description="NlpC/P60 domain-containing protein" evidence="6">
    <location>
        <begin position="47"/>
        <end position="321"/>
    </location>
</feature>
<feature type="region of interest" description="Disordered" evidence="5">
    <location>
        <begin position="1"/>
        <end position="20"/>
    </location>
</feature>
<keyword evidence="9" id="KW-1185">Reference proteome</keyword>
<evidence type="ECO:0000256" key="4">
    <source>
        <dbReference type="ARBA" id="ARBA00022807"/>
    </source>
</evidence>
<evidence type="ECO:0000256" key="6">
    <source>
        <dbReference type="SAM" id="SignalP"/>
    </source>
</evidence>
<sequence length="321" mass="32948">MASHRKSRRSKPSPLTLVSTPTARAALTLALAGAASLGSLQGSAHAQPRTPSPGEQIKSTVDRLNAEAAATASSSSSPSSSPSSASSSSSHIPNGSNADGARQTRDTAPAQSAEPAHKPVEPAKPAKPAEPTKPAEPAQSPKQAQPAKPAKSPEQARPTKAAKPAKAPKHAKPSKPAKAAKPAKSSKPAKSARPAKSAAPAKSSASRRATRAVAFARQALGKPYVWGATGPSGYDCSGLTQAAWRAAGISLPRTTYTQINAGKRVSRSQLRPGDLVFFYSSRSHVGIYVGDGRMIHAPRPGRSVRVSPIDQMPFAGATRPG</sequence>
<evidence type="ECO:0000259" key="7">
    <source>
        <dbReference type="PROSITE" id="PS51935"/>
    </source>
</evidence>
<dbReference type="EMBL" id="BAAAPE010000007">
    <property type="protein sequence ID" value="GAA2075233.1"/>
    <property type="molecule type" value="Genomic_DNA"/>
</dbReference>
<feature type="compositionally biased region" description="Basic residues" evidence="5">
    <location>
        <begin position="166"/>
        <end position="175"/>
    </location>
</feature>
<organism evidence="8 9">
    <name type="scientific">Streptomyces albiaxialis</name>
    <dbReference type="NCBI Taxonomy" id="329523"/>
    <lineage>
        <taxon>Bacteria</taxon>
        <taxon>Bacillati</taxon>
        <taxon>Actinomycetota</taxon>
        <taxon>Actinomycetes</taxon>
        <taxon>Kitasatosporales</taxon>
        <taxon>Streptomycetaceae</taxon>
        <taxon>Streptomyces</taxon>
    </lineage>
</organism>
<evidence type="ECO:0000313" key="9">
    <source>
        <dbReference type="Proteomes" id="UP001500016"/>
    </source>
</evidence>
<evidence type="ECO:0000313" key="8">
    <source>
        <dbReference type="EMBL" id="GAA2075233.1"/>
    </source>
</evidence>
<reference evidence="9" key="1">
    <citation type="journal article" date="2019" name="Int. J. Syst. Evol. Microbiol.">
        <title>The Global Catalogue of Microorganisms (GCM) 10K type strain sequencing project: providing services to taxonomists for standard genome sequencing and annotation.</title>
        <authorList>
            <consortium name="The Broad Institute Genomics Platform"/>
            <consortium name="The Broad Institute Genome Sequencing Center for Infectious Disease"/>
            <person name="Wu L."/>
            <person name="Ma J."/>
        </authorList>
    </citation>
    <scope>NUCLEOTIDE SEQUENCE [LARGE SCALE GENOMIC DNA]</scope>
    <source>
        <strain evidence="9">JCM 15478</strain>
    </source>
</reference>
<dbReference type="PANTHER" id="PTHR47359">
    <property type="entry name" value="PEPTIDOGLYCAN DL-ENDOPEPTIDASE CWLO"/>
    <property type="match status" value="1"/>
</dbReference>
<accession>A0ABP5HGD1</accession>
<feature type="signal peptide" evidence="6">
    <location>
        <begin position="1"/>
        <end position="46"/>
    </location>
</feature>
<proteinExistence type="inferred from homology"/>
<keyword evidence="6" id="KW-0732">Signal</keyword>
<dbReference type="PANTHER" id="PTHR47359:SF3">
    <property type="entry name" value="NLP_P60 DOMAIN-CONTAINING PROTEIN-RELATED"/>
    <property type="match status" value="1"/>
</dbReference>
<feature type="compositionally biased region" description="Low complexity" evidence="5">
    <location>
        <begin position="176"/>
        <end position="207"/>
    </location>
</feature>
<dbReference type="InterPro" id="IPR000064">
    <property type="entry name" value="NLP_P60_dom"/>
</dbReference>
<dbReference type="InterPro" id="IPR051794">
    <property type="entry name" value="PG_Endopeptidase_C40"/>
</dbReference>
<evidence type="ECO:0000256" key="3">
    <source>
        <dbReference type="ARBA" id="ARBA00022801"/>
    </source>
</evidence>
<keyword evidence="2" id="KW-0645">Protease</keyword>
<evidence type="ECO:0000256" key="1">
    <source>
        <dbReference type="ARBA" id="ARBA00007074"/>
    </source>
</evidence>
<feature type="compositionally biased region" description="Low complexity" evidence="5">
    <location>
        <begin position="156"/>
        <end position="165"/>
    </location>
</feature>
<gene>
    <name evidence="8" type="ORF">GCM10009801_29760</name>
</gene>
<comment type="caution">
    <text evidence="8">The sequence shown here is derived from an EMBL/GenBank/DDBJ whole genome shotgun (WGS) entry which is preliminary data.</text>
</comment>
<comment type="similarity">
    <text evidence="1">Belongs to the peptidase C40 family.</text>
</comment>
<evidence type="ECO:0000256" key="5">
    <source>
        <dbReference type="SAM" id="MobiDB-lite"/>
    </source>
</evidence>
<protein>
    <recommendedName>
        <fullName evidence="7">NlpC/P60 domain-containing protein</fullName>
    </recommendedName>
</protein>
<dbReference type="SUPFAM" id="SSF54001">
    <property type="entry name" value="Cysteine proteinases"/>
    <property type="match status" value="1"/>
</dbReference>
<evidence type="ECO:0000256" key="2">
    <source>
        <dbReference type="ARBA" id="ARBA00022670"/>
    </source>
</evidence>
<dbReference type="RefSeq" id="WP_344527988.1">
    <property type="nucleotide sequence ID" value="NZ_BAAAPE010000007.1"/>
</dbReference>
<dbReference type="PROSITE" id="PS51935">
    <property type="entry name" value="NLPC_P60"/>
    <property type="match status" value="1"/>
</dbReference>
<feature type="region of interest" description="Disordered" evidence="5">
    <location>
        <begin position="38"/>
        <end position="209"/>
    </location>
</feature>
<dbReference type="InterPro" id="IPR038765">
    <property type="entry name" value="Papain-like_cys_pep_sf"/>
</dbReference>
<feature type="compositionally biased region" description="Basic residues" evidence="5">
    <location>
        <begin position="1"/>
        <end position="11"/>
    </location>
</feature>
<dbReference type="Gene3D" id="3.90.1720.10">
    <property type="entry name" value="endopeptidase domain like (from Nostoc punctiforme)"/>
    <property type="match status" value="1"/>
</dbReference>
<dbReference type="Pfam" id="PF00877">
    <property type="entry name" value="NLPC_P60"/>
    <property type="match status" value="1"/>
</dbReference>
<feature type="domain" description="NlpC/P60" evidence="7">
    <location>
        <begin position="206"/>
        <end position="321"/>
    </location>
</feature>
<name>A0ABP5HGD1_9ACTN</name>
<keyword evidence="3" id="KW-0378">Hydrolase</keyword>
<feature type="compositionally biased region" description="Low complexity" evidence="5">
    <location>
        <begin position="68"/>
        <end position="90"/>
    </location>
</feature>
<keyword evidence="4" id="KW-0788">Thiol protease</keyword>